<gene>
    <name evidence="2" type="ORF">AM593_03328</name>
</gene>
<keyword evidence="3" id="KW-1185">Reference proteome</keyword>
<feature type="non-terminal residue" evidence="2">
    <location>
        <position position="246"/>
    </location>
</feature>
<name>A0A3L5TSG4_MYTGA</name>
<organism evidence="2 3">
    <name type="scientific">Mytilus galloprovincialis</name>
    <name type="common">Mediterranean mussel</name>
    <dbReference type="NCBI Taxonomy" id="29158"/>
    <lineage>
        <taxon>Eukaryota</taxon>
        <taxon>Metazoa</taxon>
        <taxon>Spiralia</taxon>
        <taxon>Lophotrochozoa</taxon>
        <taxon>Mollusca</taxon>
        <taxon>Bivalvia</taxon>
        <taxon>Autobranchia</taxon>
        <taxon>Pteriomorphia</taxon>
        <taxon>Mytilida</taxon>
        <taxon>Mytiloidea</taxon>
        <taxon>Mytilidae</taxon>
        <taxon>Mytilinae</taxon>
        <taxon>Mytilus</taxon>
    </lineage>
</organism>
<feature type="region of interest" description="Disordered" evidence="1">
    <location>
        <begin position="227"/>
        <end position="246"/>
    </location>
</feature>
<comment type="caution">
    <text evidence="2">The sequence shown here is derived from an EMBL/GenBank/DDBJ whole genome shotgun (WGS) entry which is preliminary data.</text>
</comment>
<dbReference type="Proteomes" id="UP000266721">
    <property type="component" value="Unassembled WGS sequence"/>
</dbReference>
<proteinExistence type="predicted"/>
<evidence type="ECO:0000256" key="1">
    <source>
        <dbReference type="SAM" id="MobiDB-lite"/>
    </source>
</evidence>
<dbReference type="AlphaFoldDB" id="A0A3L5TSG4"/>
<feature type="non-terminal residue" evidence="2">
    <location>
        <position position="1"/>
    </location>
</feature>
<dbReference type="EMBL" id="KV588439">
    <property type="protein sequence ID" value="OPL25960.1"/>
    <property type="molecule type" value="Genomic_DNA"/>
</dbReference>
<sequence length="246" mass="27868">MASGVQTVCLKHNKQWRNRFQEFLNRTSGPTRRNPLICQSDVKRITKAVCTCTETVNKAWNRITQTNIQEAHNTYKNSVSSDNSRTSLKDFYVKLHEKNIFTMNNNGSADRLIFILSNKLLPVGQVREDILERICPITQRPPGESVHIGSLREAHTGRFFGRGGTGIREAVHGIPVGNITVDIRQSTNSGMVEAFATFSCRPRHNQQVLDGLRQRVGYYEDEQPVPLRARQQHGRSGHQGKLSNFI</sequence>
<protein>
    <submittedName>
        <fullName evidence="2">Uncharacterized protein</fullName>
    </submittedName>
</protein>
<evidence type="ECO:0000313" key="3">
    <source>
        <dbReference type="Proteomes" id="UP000266721"/>
    </source>
</evidence>
<evidence type="ECO:0000313" key="2">
    <source>
        <dbReference type="EMBL" id="OPL25960.1"/>
    </source>
</evidence>
<accession>A0A3L5TSG4</accession>
<reference evidence="2 3" key="1">
    <citation type="journal article" date="2016" name="PLoS ONE">
        <title>A First Insight into the Genome of the Filter-Feeder Mussel Mytilus galloprovincialis.</title>
        <authorList>
            <person name="Murgarella M."/>
            <person name="Puiu D."/>
            <person name="Novoa B."/>
            <person name="Figueras A."/>
            <person name="Posada D."/>
            <person name="Canchaya C."/>
        </authorList>
    </citation>
    <scope>NUCLEOTIDE SEQUENCE [LARGE SCALE GENOMIC DNA]</scope>
    <source>
        <tissue evidence="2">Muscle</tissue>
    </source>
</reference>